<feature type="non-terminal residue" evidence="1">
    <location>
        <position position="1"/>
    </location>
</feature>
<evidence type="ECO:0000313" key="1">
    <source>
        <dbReference type="EMBL" id="JAP92915.1"/>
    </source>
</evidence>
<protein>
    <recommendedName>
        <fullName evidence="2">Thioredoxin-like domain-containing protein</fullName>
    </recommendedName>
</protein>
<name>A0A146KB24_9EUKA</name>
<sequence length="290" mass="34390">KAYVFLYRRYKPAINIPLMLDYIDVNQAIYDQYIDLYQKRMELFPNVQYCFLSTNSQEQLNNFMVRHPFFINKCNIIKFTSQIFKLLNVKDLPFCILLNEKHQIIYSGPPDQKMYYRHLCYLDILAQNVINKNQQIYEEKQVYKTTNNSDLLLGLCGILPPKKKQIMKNLREQNQQNLPKPLGLNMKAHDKSDLQKNKDMIQPLANPFFSKNVKDLVKEDLVNQLVNDTTFEYSNKQSLFDLKIHIKDVNKQIIKMQAFATKLEKKIPTLIDDLNTLRENQKILSHSFKK</sequence>
<dbReference type="AlphaFoldDB" id="A0A146KB24"/>
<evidence type="ECO:0008006" key="2">
    <source>
        <dbReference type="Google" id="ProtNLM"/>
    </source>
</evidence>
<reference evidence="1" key="1">
    <citation type="submission" date="2015-07" db="EMBL/GenBank/DDBJ databases">
        <title>Adaptation to a free-living lifestyle via gene acquisitions in the diplomonad Trepomonas sp. PC1.</title>
        <authorList>
            <person name="Xu F."/>
            <person name="Jerlstrom-Hultqvist J."/>
            <person name="Kolisko M."/>
            <person name="Simpson A.G.B."/>
            <person name="Roger A.J."/>
            <person name="Svard S.G."/>
            <person name="Andersson J.O."/>
        </authorList>
    </citation>
    <scope>NUCLEOTIDE SEQUENCE</scope>
    <source>
        <strain evidence="1">PC1</strain>
    </source>
</reference>
<accession>A0A146KB24</accession>
<gene>
    <name evidence="1" type="ORF">TPC1_14988</name>
</gene>
<proteinExistence type="predicted"/>
<organism evidence="1">
    <name type="scientific">Trepomonas sp. PC1</name>
    <dbReference type="NCBI Taxonomy" id="1076344"/>
    <lineage>
        <taxon>Eukaryota</taxon>
        <taxon>Metamonada</taxon>
        <taxon>Diplomonadida</taxon>
        <taxon>Hexamitidae</taxon>
        <taxon>Hexamitinae</taxon>
        <taxon>Trepomonas</taxon>
    </lineage>
</organism>
<dbReference type="EMBL" id="GDID01003691">
    <property type="protein sequence ID" value="JAP92915.1"/>
    <property type="molecule type" value="Transcribed_RNA"/>
</dbReference>